<proteinExistence type="predicted"/>
<dbReference type="Pfam" id="PF13613">
    <property type="entry name" value="HTH_Tnp_4"/>
    <property type="match status" value="1"/>
</dbReference>
<feature type="domain" description="THAP-type" evidence="8">
    <location>
        <begin position="37"/>
        <end position="112"/>
    </location>
</feature>
<dbReference type="SUPFAM" id="SSF57716">
    <property type="entry name" value="Glucocorticoid receptor-like (DNA-binding domain)"/>
    <property type="match status" value="1"/>
</dbReference>
<dbReference type="GeneID" id="102208367"/>
<dbReference type="GO" id="GO:0003677">
    <property type="term" value="F:DNA binding"/>
    <property type="evidence" value="ECO:0007669"/>
    <property type="project" value="UniProtKB-UniRule"/>
</dbReference>
<name>A0A9Y3RM10_9CICH</name>
<dbReference type="RefSeq" id="XP_005745345.1">
    <property type="nucleotide sequence ID" value="XM_005745288.1"/>
</dbReference>
<evidence type="ECO:0000313" key="9">
    <source>
        <dbReference type="Proteomes" id="UP000695023"/>
    </source>
</evidence>
<evidence type="ECO:0000256" key="4">
    <source>
        <dbReference type="ARBA" id="ARBA00022833"/>
    </source>
</evidence>
<protein>
    <submittedName>
        <fullName evidence="10">Uncharacterized protein LOC102208367 isoform X1</fullName>
    </submittedName>
</protein>
<keyword evidence="2" id="KW-0479">Metal-binding</keyword>
<dbReference type="Pfam" id="PF13359">
    <property type="entry name" value="DDE_Tnp_4"/>
    <property type="match status" value="1"/>
</dbReference>
<dbReference type="InterPro" id="IPR027805">
    <property type="entry name" value="Transposase_HTH_dom"/>
</dbReference>
<evidence type="ECO:0000256" key="6">
    <source>
        <dbReference type="PROSITE-ProRule" id="PRU00309"/>
    </source>
</evidence>
<dbReference type="AlphaFoldDB" id="A0A9Y3RM10"/>
<dbReference type="InterPro" id="IPR027806">
    <property type="entry name" value="HARBI1_dom"/>
</dbReference>
<evidence type="ECO:0000256" key="7">
    <source>
        <dbReference type="SAM" id="MobiDB-lite"/>
    </source>
</evidence>
<dbReference type="GO" id="GO:0008270">
    <property type="term" value="F:zinc ion binding"/>
    <property type="evidence" value="ECO:0007669"/>
    <property type="project" value="UniProtKB-KW"/>
</dbReference>
<dbReference type="PROSITE" id="PS50950">
    <property type="entry name" value="ZF_THAP"/>
    <property type="match status" value="1"/>
</dbReference>
<feature type="region of interest" description="Disordered" evidence="7">
    <location>
        <begin position="153"/>
        <end position="210"/>
    </location>
</feature>
<comment type="cofactor">
    <cofactor evidence="1">
        <name>a divalent metal cation</name>
        <dbReference type="ChEBI" id="CHEBI:60240"/>
    </cofactor>
</comment>
<evidence type="ECO:0000256" key="5">
    <source>
        <dbReference type="ARBA" id="ARBA00023125"/>
    </source>
</evidence>
<keyword evidence="4" id="KW-0862">Zinc</keyword>
<dbReference type="SMART" id="SM00980">
    <property type="entry name" value="THAP"/>
    <property type="match status" value="1"/>
</dbReference>
<evidence type="ECO:0000259" key="8">
    <source>
        <dbReference type="PROSITE" id="PS50950"/>
    </source>
</evidence>
<dbReference type="Pfam" id="PF05485">
    <property type="entry name" value="THAP"/>
    <property type="match status" value="1"/>
</dbReference>
<evidence type="ECO:0000256" key="1">
    <source>
        <dbReference type="ARBA" id="ARBA00001968"/>
    </source>
</evidence>
<evidence type="ECO:0000256" key="3">
    <source>
        <dbReference type="ARBA" id="ARBA00022771"/>
    </source>
</evidence>
<organism evidence="9 10">
    <name type="scientific">Pundamilia nyererei</name>
    <dbReference type="NCBI Taxonomy" id="303518"/>
    <lineage>
        <taxon>Eukaryota</taxon>
        <taxon>Metazoa</taxon>
        <taxon>Chordata</taxon>
        <taxon>Craniata</taxon>
        <taxon>Vertebrata</taxon>
        <taxon>Euteleostomi</taxon>
        <taxon>Actinopterygii</taxon>
        <taxon>Neopterygii</taxon>
        <taxon>Teleostei</taxon>
        <taxon>Neoteleostei</taxon>
        <taxon>Acanthomorphata</taxon>
        <taxon>Ovalentaria</taxon>
        <taxon>Cichlomorphae</taxon>
        <taxon>Cichliformes</taxon>
        <taxon>Cichlidae</taxon>
        <taxon>African cichlids</taxon>
        <taxon>Pseudocrenilabrinae</taxon>
        <taxon>Haplochromini</taxon>
        <taxon>Pundamilia</taxon>
    </lineage>
</organism>
<feature type="compositionally biased region" description="Basic and acidic residues" evidence="7">
    <location>
        <begin position="158"/>
        <end position="169"/>
    </location>
</feature>
<accession>A0A9Y3RM10</accession>
<keyword evidence="3 6" id="KW-0863">Zinc-finger</keyword>
<evidence type="ECO:0000256" key="2">
    <source>
        <dbReference type="ARBA" id="ARBA00022723"/>
    </source>
</evidence>
<dbReference type="Proteomes" id="UP000695023">
    <property type="component" value="Unplaced"/>
</dbReference>
<dbReference type="PANTHER" id="PTHR23080:SF144">
    <property type="entry name" value="SPINDLE AND KINETOCHORE ASSOCIATED COMPLEX SUBUNIT 3"/>
    <property type="match status" value="1"/>
</dbReference>
<evidence type="ECO:0000313" key="10">
    <source>
        <dbReference type="RefSeq" id="XP_005745345.1"/>
    </source>
</evidence>
<feature type="compositionally biased region" description="Acidic residues" evidence="7">
    <location>
        <begin position="182"/>
        <end position="201"/>
    </location>
</feature>
<dbReference type="PANTHER" id="PTHR23080">
    <property type="entry name" value="THAP DOMAIN PROTEIN"/>
    <property type="match status" value="1"/>
</dbReference>
<dbReference type="InterPro" id="IPR006612">
    <property type="entry name" value="THAP_Znf"/>
</dbReference>
<sequence length="540" mass="59514">MTELQFFCRPLVDHHFGSQNTQQTAAHTSTLLRGLTMVHTCVVAGCRNRRTPGTTLSFYRFPRDPERKQRWIAAVNREGWVPNDGSRLCSTHFISGKQVKNPRSPDYVPSVFTVAPLCPEMKEPGALEIVDKQEARVEAANALLFLQGQGMSAVDEQGQEKHPEVKEQETTAEESASSSLSTEDDDDDDDEDDDDDNDDQSVSDSKKGKFAQTSDVPVNFDDILKALKRENQALKESVEKMSLSENSLRNDAEKVKFYTGLPNYFVLETVMWLLAPHMDGMKNVKLSKFQQLLLTLMRLRLDLRNQDLAYRFGVKVGTVTRTVHRMVSIMSSTLVPTAVFWPSRAELRKNLPAALRASHPDCAVIIDCFTVPFEDPVSQGAGPSYNVFKYLIGVAPQGVVTFVSRGVLGNVSDKSLAEGCGFLCKLLPGDVVLASRDLDIGDSVAARGALFKIADSYQGEAYGRTEGSLLADPSSETVSVQRHVERVISMVKQRYAMLTGPVESAFTAASERTSNLSTFDKIVQVACALNNLCISAAPLE</sequence>
<reference evidence="10" key="1">
    <citation type="submission" date="2025-08" db="UniProtKB">
        <authorList>
            <consortium name="RefSeq"/>
        </authorList>
    </citation>
    <scope>IDENTIFICATION</scope>
</reference>
<gene>
    <name evidence="10" type="primary">LOC102208367</name>
</gene>
<keyword evidence="5 6" id="KW-0238">DNA-binding</keyword>
<keyword evidence="9" id="KW-1185">Reference proteome</keyword>